<feature type="region of interest" description="Disordered" evidence="1">
    <location>
        <begin position="425"/>
        <end position="452"/>
    </location>
</feature>
<evidence type="ECO:0000313" key="2">
    <source>
        <dbReference type="EMBL" id="KAG2428738.1"/>
    </source>
</evidence>
<dbReference type="GO" id="GO:0046513">
    <property type="term" value="P:ceramide biosynthetic process"/>
    <property type="evidence" value="ECO:0007669"/>
    <property type="project" value="TreeGrafter"/>
</dbReference>
<protein>
    <submittedName>
        <fullName evidence="2">Uncharacterized protein</fullName>
    </submittedName>
</protein>
<dbReference type="GO" id="GO:0071944">
    <property type="term" value="C:cell periphery"/>
    <property type="evidence" value="ECO:0007669"/>
    <property type="project" value="TreeGrafter"/>
</dbReference>
<feature type="compositionally biased region" description="Acidic residues" evidence="1">
    <location>
        <begin position="77"/>
        <end position="89"/>
    </location>
</feature>
<dbReference type="OrthoDB" id="10630544at2759"/>
<feature type="compositionally biased region" description="Gly residues" evidence="1">
    <location>
        <begin position="442"/>
        <end position="452"/>
    </location>
</feature>
<dbReference type="Proteomes" id="UP000650467">
    <property type="component" value="Unassembled WGS sequence"/>
</dbReference>
<sequence>MADVGALAAAALGGHLPAVRELAARGCVRRNEQLREGHLAAGLRPLPAAAASGNLALVKWAMRQGAPPRPDPHDPSADDGDDDCGDDDVAAPGESWPELEPGRQEVLQACVLAAQLGHTHVVEWLCRPDLRQLWDPSQAAGQAVERGMAELFWPMGAAQVLAGLAGGSPLRLLQQHFDSLAPPLLQQQQQQQQQQGAEQEGGVRQLALSSGYPWRDVMCGFWARSGCAVRRLNIQWGYKEREAAVAGGRQALAPLLRAEVLAAAAASDTQWREKVVYLESRGWGPQDDAGIAGQQPQTWDGPRLETTLCGNESDGGGKVVERAAGLLLHRRLRYRPLLQATLRGGVGADVFRTSGGSGGGDSGGGDGGAGAGEEGRASDGDDAAERVAWLLARGYPLRGRALSMAALAGDVAALDVLLAAAASQDQHQDHQSNQRSEQLDGAGRGAAGQLLGGGGGDANPYADGLTLLSHLFERASLQQLCWWGHLPLLRRMMQVAPPRAGAAADGSSRGSKDGQGQGGGAERPQLDSRAGGIWDPWAGLTWRVRRLRACGDAMLTNAISGGHWELALWLVDNLCTNPDPEAEPSGGAAAAHVDVGGGRHGELHVCADLLAAVAARGAAACTQAAPAGGGGPEGGQATAAEGGGGAREPGSGACAPAPGQAGGPQGPQPCTPTRGMRDVVDMFGGITVSRSHFRAALEALDDSPRGAALLAQLRRRAGPACEERAWSAVVAAGNARAMRWLKANGIVPRSDEDLYGWALDHSDIGSLKQLAILGMAGGNWQRLQCLAEQLGDKAAARCAEQELRPLLLQQARDRQAAQKAGVCGAGPISVCGAGSGEVWGVGSGEKREGCGGGEERRGWWARLACCLRPGADGA</sequence>
<feature type="region of interest" description="Disordered" evidence="1">
    <location>
        <begin position="499"/>
        <end position="530"/>
    </location>
</feature>
<organism evidence="2 3">
    <name type="scientific">Chlamydomonas incerta</name>
    <dbReference type="NCBI Taxonomy" id="51695"/>
    <lineage>
        <taxon>Eukaryota</taxon>
        <taxon>Viridiplantae</taxon>
        <taxon>Chlorophyta</taxon>
        <taxon>core chlorophytes</taxon>
        <taxon>Chlorophyceae</taxon>
        <taxon>CS clade</taxon>
        <taxon>Chlamydomonadales</taxon>
        <taxon>Chlamydomonadaceae</taxon>
        <taxon>Chlamydomonas</taxon>
    </lineage>
</organism>
<dbReference type="PANTHER" id="PTHR12393">
    <property type="entry name" value="SPHINGOMYELIN PHOSPHODIESTERASE RELATED"/>
    <property type="match status" value="1"/>
</dbReference>
<dbReference type="EMBL" id="JAEHOC010000033">
    <property type="protein sequence ID" value="KAG2428738.1"/>
    <property type="molecule type" value="Genomic_DNA"/>
</dbReference>
<accession>A0A835SKF7</accession>
<dbReference type="PANTHER" id="PTHR12393:SF6">
    <property type="entry name" value="SPHINGOMYELIN PHOSPHODIESTERASE 2"/>
    <property type="match status" value="1"/>
</dbReference>
<gene>
    <name evidence="2" type="ORF">HXX76_011441</name>
</gene>
<feature type="region of interest" description="Disordered" evidence="1">
    <location>
        <begin position="623"/>
        <end position="676"/>
    </location>
</feature>
<feature type="region of interest" description="Disordered" evidence="1">
    <location>
        <begin position="64"/>
        <end position="98"/>
    </location>
</feature>
<dbReference type="GO" id="GO:0005783">
    <property type="term" value="C:endoplasmic reticulum"/>
    <property type="evidence" value="ECO:0007669"/>
    <property type="project" value="TreeGrafter"/>
</dbReference>
<dbReference type="GO" id="GO:0016020">
    <property type="term" value="C:membrane"/>
    <property type="evidence" value="ECO:0007669"/>
    <property type="project" value="TreeGrafter"/>
</dbReference>
<keyword evidence="3" id="KW-1185">Reference proteome</keyword>
<reference evidence="2" key="1">
    <citation type="journal article" date="2020" name="bioRxiv">
        <title>Comparative genomics of Chlamydomonas.</title>
        <authorList>
            <person name="Craig R.J."/>
            <person name="Hasan A.R."/>
            <person name="Ness R.W."/>
            <person name="Keightley P.D."/>
        </authorList>
    </citation>
    <scope>NUCLEOTIDE SEQUENCE</scope>
    <source>
        <strain evidence="2">SAG 7.73</strain>
    </source>
</reference>
<dbReference type="AlphaFoldDB" id="A0A835SKF7"/>
<dbReference type="InterPro" id="IPR036770">
    <property type="entry name" value="Ankyrin_rpt-contain_sf"/>
</dbReference>
<dbReference type="GO" id="GO:0030149">
    <property type="term" value="P:sphingolipid catabolic process"/>
    <property type="evidence" value="ECO:0007669"/>
    <property type="project" value="TreeGrafter"/>
</dbReference>
<dbReference type="Gene3D" id="1.25.40.20">
    <property type="entry name" value="Ankyrin repeat-containing domain"/>
    <property type="match status" value="1"/>
</dbReference>
<feature type="compositionally biased region" description="Low complexity" evidence="1">
    <location>
        <begin position="648"/>
        <end position="659"/>
    </location>
</feature>
<comment type="caution">
    <text evidence="2">The sequence shown here is derived from an EMBL/GenBank/DDBJ whole genome shotgun (WGS) entry which is preliminary data.</text>
</comment>
<feature type="region of interest" description="Disordered" evidence="1">
    <location>
        <begin position="353"/>
        <end position="380"/>
    </location>
</feature>
<proteinExistence type="predicted"/>
<name>A0A835SKF7_CHLIN</name>
<evidence type="ECO:0000256" key="1">
    <source>
        <dbReference type="SAM" id="MobiDB-lite"/>
    </source>
</evidence>
<feature type="compositionally biased region" description="Gly residues" evidence="1">
    <location>
        <begin position="355"/>
        <end position="372"/>
    </location>
</feature>
<evidence type="ECO:0000313" key="3">
    <source>
        <dbReference type="Proteomes" id="UP000650467"/>
    </source>
</evidence>
<feature type="compositionally biased region" description="Low complexity" evidence="1">
    <location>
        <begin position="499"/>
        <end position="509"/>
    </location>
</feature>
<dbReference type="GO" id="GO:0004620">
    <property type="term" value="F:phospholipase activity"/>
    <property type="evidence" value="ECO:0007669"/>
    <property type="project" value="TreeGrafter"/>
</dbReference>